<organism evidence="1 2">
    <name type="scientific">Streptococcus caprae</name>
    <dbReference type="NCBI Taxonomy" id="1640501"/>
    <lineage>
        <taxon>Bacteria</taxon>
        <taxon>Bacillati</taxon>
        <taxon>Bacillota</taxon>
        <taxon>Bacilli</taxon>
        <taxon>Lactobacillales</taxon>
        <taxon>Streptococcaceae</taxon>
        <taxon>Streptococcus</taxon>
    </lineage>
</organism>
<dbReference type="InterPro" id="IPR029058">
    <property type="entry name" value="AB_hydrolase_fold"/>
</dbReference>
<comment type="caution">
    <text evidence="1">The sequence shown here is derived from an EMBL/GenBank/DDBJ whole genome shotgun (WGS) entry which is preliminary data.</text>
</comment>
<evidence type="ECO:0000313" key="2">
    <source>
        <dbReference type="Proteomes" id="UP001595807"/>
    </source>
</evidence>
<dbReference type="SUPFAM" id="SSF53474">
    <property type="entry name" value="alpha/beta-Hydrolases"/>
    <property type="match status" value="1"/>
</dbReference>
<protein>
    <submittedName>
        <fullName evidence="1">Triacylglycerol lipase</fullName>
    </submittedName>
</protein>
<accession>A0ABV8CVX0</accession>
<proteinExistence type="predicted"/>
<sequence length="425" mass="46645">MSEKYLNDTNLQIAMTEYQPNIGKIENYEVIDQFENTIGVVTQVYDNERGFLGFSSGEQVYAVVANPNQAPSEVTEVTVLFRGSTGPDKILSQPQDVWNDWVENDLVLGTRILMEDHTPIKLSDDQSTMQLQASAAALKDIMEIYPNAKINIYAHSLGSMDAQYSMADLSEEDIKRIASAHIYNGPNIYTLLTPVQQNRVDSIKGRVYNYADPKDMISMVGRDPDKGSIGSVGMVFYADSKDIDFVDQHMTYGYQLDGDGKIKLANDSQSLIYNSVLSGVVSLESKGAAYADGGFTAAEKFVLDSELAKLIGSSLAKTAQEGTEEIRTDRDTAIQKADEIYQTLTEVPWGFILSPSEVKAAYDAGGVNYQTLVGAMMETLDPKVEKAEKISQQFTELEKSISSGIETALTKDAELATQVVQLTAS</sequence>
<reference evidence="2" key="1">
    <citation type="journal article" date="2019" name="Int. J. Syst. Evol. Microbiol.">
        <title>The Global Catalogue of Microorganisms (GCM) 10K type strain sequencing project: providing services to taxonomists for standard genome sequencing and annotation.</title>
        <authorList>
            <consortium name="The Broad Institute Genomics Platform"/>
            <consortium name="The Broad Institute Genome Sequencing Center for Infectious Disease"/>
            <person name="Wu L."/>
            <person name="Ma J."/>
        </authorList>
    </citation>
    <scope>NUCLEOTIDE SEQUENCE [LARGE SCALE GENOMIC DNA]</scope>
    <source>
        <strain evidence="2">CCUG 67170</strain>
    </source>
</reference>
<evidence type="ECO:0000313" key="1">
    <source>
        <dbReference type="EMBL" id="MFC3928212.1"/>
    </source>
</evidence>
<dbReference type="Gene3D" id="3.40.50.1820">
    <property type="entry name" value="alpha/beta hydrolase"/>
    <property type="match status" value="1"/>
</dbReference>
<dbReference type="EMBL" id="JBHRZV010000049">
    <property type="protein sequence ID" value="MFC3928212.1"/>
    <property type="molecule type" value="Genomic_DNA"/>
</dbReference>
<dbReference type="RefSeq" id="WP_380426559.1">
    <property type="nucleotide sequence ID" value="NZ_JBHRZV010000049.1"/>
</dbReference>
<gene>
    <name evidence="1" type="ORF">ACFORF_06470</name>
</gene>
<name>A0ABV8CVX0_9STRE</name>
<keyword evidence="2" id="KW-1185">Reference proteome</keyword>
<dbReference type="Proteomes" id="UP001595807">
    <property type="component" value="Unassembled WGS sequence"/>
</dbReference>